<dbReference type="InterPro" id="IPR032805">
    <property type="entry name" value="Wax_synthase_dom"/>
</dbReference>
<dbReference type="InterPro" id="IPR044851">
    <property type="entry name" value="Wax_synthase"/>
</dbReference>
<name>A0A2G5D467_AQUCA</name>
<keyword evidence="6 9" id="KW-1133">Transmembrane helix</keyword>
<evidence type="ECO:0000313" key="11">
    <source>
        <dbReference type="EMBL" id="PIA38295.1"/>
    </source>
</evidence>
<evidence type="ECO:0000259" key="10">
    <source>
        <dbReference type="Pfam" id="PF13813"/>
    </source>
</evidence>
<keyword evidence="7 9" id="KW-0472">Membrane</keyword>
<dbReference type="Pfam" id="PF13813">
    <property type="entry name" value="MBOAT_2"/>
    <property type="match status" value="1"/>
</dbReference>
<feature type="transmembrane region" description="Helical" evidence="9">
    <location>
        <begin position="36"/>
        <end position="53"/>
    </location>
</feature>
<sequence length="342" mass="39356">MDEEIKIFVKVCSAVIISLSYAYFVSSRIAKGMKRFLSLVPIIFTFLVIPLFYSSVTFQIGSGLFIAWLANFKLLLFAFRKNPVSTNYSSLSLLEFILTTSLPILIKQDKSPTTKRKSSLEFTIRGLIWFLLVYLYKYSEYIPCTHVFRVVYNITYMNLSLVLMFSLPALMARLLLRKELEPQFDNPLLSTSLQNFWGKRWNLMVSRILRSTIYEPVRSHLTQLLGRRWGLHLALLATFLVSGLMHEIIYYYAIREWPTWEVMLFFAINGVLVSIEIEAKKALGEKWSLHQGISLMLTVGFLLVSSPRLCYIQLTKSGAIVKTLEESVALAKCAKHALLSIW</sequence>
<dbReference type="AlphaFoldDB" id="A0A2G5D467"/>
<comment type="similarity">
    <text evidence="3">Belongs to the wax synthase family.</text>
</comment>
<gene>
    <name evidence="11" type="ORF">AQUCO_02800165v1</name>
</gene>
<evidence type="ECO:0000313" key="12">
    <source>
        <dbReference type="Proteomes" id="UP000230069"/>
    </source>
</evidence>
<feature type="transmembrane region" description="Helical" evidence="9">
    <location>
        <begin position="7"/>
        <end position="24"/>
    </location>
</feature>
<dbReference type="GO" id="GO:0006629">
    <property type="term" value="P:lipid metabolic process"/>
    <property type="evidence" value="ECO:0007669"/>
    <property type="project" value="InterPro"/>
</dbReference>
<accession>A0A2G5D467</accession>
<keyword evidence="5 9" id="KW-0812">Transmembrane</keyword>
<evidence type="ECO:0000256" key="3">
    <source>
        <dbReference type="ARBA" id="ARBA00007282"/>
    </source>
</evidence>
<feature type="transmembrane region" description="Helical" evidence="9">
    <location>
        <begin position="60"/>
        <end position="79"/>
    </location>
</feature>
<feature type="transmembrane region" description="Helical" evidence="9">
    <location>
        <begin position="229"/>
        <end position="251"/>
    </location>
</feature>
<feature type="domain" description="Wax synthase" evidence="10">
    <location>
        <begin position="181"/>
        <end position="267"/>
    </location>
</feature>
<keyword evidence="8" id="KW-0012">Acyltransferase</keyword>
<keyword evidence="4" id="KW-0808">Transferase</keyword>
<feature type="transmembrane region" description="Helical" evidence="9">
    <location>
        <begin position="257"/>
        <end position="275"/>
    </location>
</feature>
<reference evidence="11 12" key="1">
    <citation type="submission" date="2017-09" db="EMBL/GenBank/DDBJ databases">
        <title>WGS assembly of Aquilegia coerulea Goldsmith.</title>
        <authorList>
            <person name="Hodges S."/>
            <person name="Kramer E."/>
            <person name="Nordborg M."/>
            <person name="Tomkins J."/>
            <person name="Borevitz J."/>
            <person name="Derieg N."/>
            <person name="Yan J."/>
            <person name="Mihaltcheva S."/>
            <person name="Hayes R.D."/>
            <person name="Rokhsar D."/>
        </authorList>
    </citation>
    <scope>NUCLEOTIDE SEQUENCE [LARGE SCALE GENOMIC DNA]</scope>
    <source>
        <strain evidence="12">cv. Goldsmith</strain>
    </source>
</reference>
<protein>
    <recommendedName>
        <fullName evidence="10">Wax synthase domain-containing protein</fullName>
    </recommendedName>
</protein>
<dbReference type="STRING" id="218851.A0A2G5D467"/>
<dbReference type="PANTHER" id="PTHR31595">
    <property type="entry name" value="LONG-CHAIN-ALCOHOL O-FATTY-ACYLTRANSFERASE 3-RELATED"/>
    <property type="match status" value="1"/>
</dbReference>
<organism evidence="11 12">
    <name type="scientific">Aquilegia coerulea</name>
    <name type="common">Rocky mountain columbine</name>
    <dbReference type="NCBI Taxonomy" id="218851"/>
    <lineage>
        <taxon>Eukaryota</taxon>
        <taxon>Viridiplantae</taxon>
        <taxon>Streptophyta</taxon>
        <taxon>Embryophyta</taxon>
        <taxon>Tracheophyta</taxon>
        <taxon>Spermatophyta</taxon>
        <taxon>Magnoliopsida</taxon>
        <taxon>Ranunculales</taxon>
        <taxon>Ranunculaceae</taxon>
        <taxon>Thalictroideae</taxon>
        <taxon>Aquilegia</taxon>
    </lineage>
</organism>
<evidence type="ECO:0000256" key="5">
    <source>
        <dbReference type="ARBA" id="ARBA00022692"/>
    </source>
</evidence>
<evidence type="ECO:0000256" key="4">
    <source>
        <dbReference type="ARBA" id="ARBA00022679"/>
    </source>
</evidence>
<feature type="transmembrane region" description="Helical" evidence="9">
    <location>
        <begin position="118"/>
        <end position="136"/>
    </location>
</feature>
<evidence type="ECO:0000256" key="9">
    <source>
        <dbReference type="SAM" id="Phobius"/>
    </source>
</evidence>
<proteinExistence type="inferred from homology"/>
<evidence type="ECO:0000256" key="7">
    <source>
        <dbReference type="ARBA" id="ARBA00023136"/>
    </source>
</evidence>
<dbReference type="PANTHER" id="PTHR31595:SF57">
    <property type="entry name" value="OS04G0481900 PROTEIN"/>
    <property type="match status" value="1"/>
</dbReference>
<dbReference type="Proteomes" id="UP000230069">
    <property type="component" value="Unassembled WGS sequence"/>
</dbReference>
<evidence type="ECO:0000256" key="8">
    <source>
        <dbReference type="ARBA" id="ARBA00023315"/>
    </source>
</evidence>
<dbReference type="GO" id="GO:0016020">
    <property type="term" value="C:membrane"/>
    <property type="evidence" value="ECO:0007669"/>
    <property type="project" value="UniProtKB-SubCell"/>
</dbReference>
<evidence type="ECO:0000256" key="1">
    <source>
        <dbReference type="ARBA" id="ARBA00004141"/>
    </source>
</evidence>
<dbReference type="InParanoid" id="A0A2G5D467"/>
<dbReference type="EMBL" id="KZ305045">
    <property type="protein sequence ID" value="PIA38295.1"/>
    <property type="molecule type" value="Genomic_DNA"/>
</dbReference>
<feature type="transmembrane region" description="Helical" evidence="9">
    <location>
        <begin position="156"/>
        <end position="176"/>
    </location>
</feature>
<comment type="pathway">
    <text evidence="2">Secondary metabolite biosynthesis.</text>
</comment>
<dbReference type="OrthoDB" id="1077582at2759"/>
<keyword evidence="12" id="KW-1185">Reference proteome</keyword>
<feature type="transmembrane region" description="Helical" evidence="9">
    <location>
        <begin position="287"/>
        <end position="304"/>
    </location>
</feature>
<evidence type="ECO:0000256" key="6">
    <source>
        <dbReference type="ARBA" id="ARBA00022989"/>
    </source>
</evidence>
<feature type="transmembrane region" description="Helical" evidence="9">
    <location>
        <begin position="85"/>
        <end position="106"/>
    </location>
</feature>
<evidence type="ECO:0000256" key="2">
    <source>
        <dbReference type="ARBA" id="ARBA00005179"/>
    </source>
</evidence>
<dbReference type="GO" id="GO:0008374">
    <property type="term" value="F:O-acyltransferase activity"/>
    <property type="evidence" value="ECO:0007669"/>
    <property type="project" value="InterPro"/>
</dbReference>
<comment type="subcellular location">
    <subcellularLocation>
        <location evidence="1">Membrane</location>
        <topology evidence="1">Multi-pass membrane protein</topology>
    </subcellularLocation>
</comment>